<feature type="domain" description="Rhodopsin" evidence="7">
    <location>
        <begin position="4"/>
        <end position="101"/>
    </location>
</feature>
<keyword evidence="3 6" id="KW-1133">Transmembrane helix</keyword>
<comment type="similarity">
    <text evidence="5">Belongs to the SAT4 family.</text>
</comment>
<dbReference type="AlphaFoldDB" id="A0A6A5WS50"/>
<proteinExistence type="inferred from homology"/>
<organism evidence="8 9">
    <name type="scientific">Amniculicola lignicola CBS 123094</name>
    <dbReference type="NCBI Taxonomy" id="1392246"/>
    <lineage>
        <taxon>Eukaryota</taxon>
        <taxon>Fungi</taxon>
        <taxon>Dikarya</taxon>
        <taxon>Ascomycota</taxon>
        <taxon>Pezizomycotina</taxon>
        <taxon>Dothideomycetes</taxon>
        <taxon>Pleosporomycetidae</taxon>
        <taxon>Pleosporales</taxon>
        <taxon>Amniculicolaceae</taxon>
        <taxon>Amniculicola</taxon>
    </lineage>
</organism>
<evidence type="ECO:0000313" key="9">
    <source>
        <dbReference type="Proteomes" id="UP000799779"/>
    </source>
</evidence>
<keyword evidence="9" id="KW-1185">Reference proteome</keyword>
<dbReference type="GO" id="GO:0016020">
    <property type="term" value="C:membrane"/>
    <property type="evidence" value="ECO:0007669"/>
    <property type="project" value="UniProtKB-SubCell"/>
</dbReference>
<sequence>LWCFTLLIVIGISITKLSVTFFLLRSIQRTAWESSLRPPTGNARCISQIAYHNIGLFNSAVNLAINVLFAVLPIPIVWNLWVSLRTKISLIAVLSLGFVRVLLHYDCFFNAHTLQGLCRGYRQNFHDLSLMG</sequence>
<evidence type="ECO:0000256" key="3">
    <source>
        <dbReference type="ARBA" id="ARBA00022989"/>
    </source>
</evidence>
<name>A0A6A5WS50_9PLEO</name>
<keyword evidence="4 6" id="KW-0472">Membrane</keyword>
<evidence type="ECO:0000313" key="8">
    <source>
        <dbReference type="EMBL" id="KAF2003011.1"/>
    </source>
</evidence>
<feature type="transmembrane region" description="Helical" evidence="6">
    <location>
        <begin position="84"/>
        <end position="103"/>
    </location>
</feature>
<feature type="non-terminal residue" evidence="8">
    <location>
        <position position="1"/>
    </location>
</feature>
<feature type="transmembrane region" description="Helical" evidence="6">
    <location>
        <begin position="54"/>
        <end position="78"/>
    </location>
</feature>
<dbReference type="Pfam" id="PF20684">
    <property type="entry name" value="Fung_rhodopsin"/>
    <property type="match status" value="1"/>
</dbReference>
<evidence type="ECO:0000259" key="7">
    <source>
        <dbReference type="Pfam" id="PF20684"/>
    </source>
</evidence>
<keyword evidence="2 6" id="KW-0812">Transmembrane</keyword>
<evidence type="ECO:0000256" key="5">
    <source>
        <dbReference type="ARBA" id="ARBA00038359"/>
    </source>
</evidence>
<comment type="subcellular location">
    <subcellularLocation>
        <location evidence="1">Membrane</location>
        <topology evidence="1">Multi-pass membrane protein</topology>
    </subcellularLocation>
</comment>
<protein>
    <recommendedName>
        <fullName evidence="7">Rhodopsin domain-containing protein</fullName>
    </recommendedName>
</protein>
<dbReference type="InterPro" id="IPR049326">
    <property type="entry name" value="Rhodopsin_dom_fungi"/>
</dbReference>
<reference evidence="8" key="1">
    <citation type="journal article" date="2020" name="Stud. Mycol.">
        <title>101 Dothideomycetes genomes: a test case for predicting lifestyles and emergence of pathogens.</title>
        <authorList>
            <person name="Haridas S."/>
            <person name="Albert R."/>
            <person name="Binder M."/>
            <person name="Bloem J."/>
            <person name="Labutti K."/>
            <person name="Salamov A."/>
            <person name="Andreopoulos B."/>
            <person name="Baker S."/>
            <person name="Barry K."/>
            <person name="Bills G."/>
            <person name="Bluhm B."/>
            <person name="Cannon C."/>
            <person name="Castanera R."/>
            <person name="Culley D."/>
            <person name="Daum C."/>
            <person name="Ezra D."/>
            <person name="Gonzalez J."/>
            <person name="Henrissat B."/>
            <person name="Kuo A."/>
            <person name="Liang C."/>
            <person name="Lipzen A."/>
            <person name="Lutzoni F."/>
            <person name="Magnuson J."/>
            <person name="Mondo S."/>
            <person name="Nolan M."/>
            <person name="Ohm R."/>
            <person name="Pangilinan J."/>
            <person name="Park H.-J."/>
            <person name="Ramirez L."/>
            <person name="Alfaro M."/>
            <person name="Sun H."/>
            <person name="Tritt A."/>
            <person name="Yoshinaga Y."/>
            <person name="Zwiers L.-H."/>
            <person name="Turgeon B."/>
            <person name="Goodwin S."/>
            <person name="Spatafora J."/>
            <person name="Crous P."/>
            <person name="Grigoriev I."/>
        </authorList>
    </citation>
    <scope>NUCLEOTIDE SEQUENCE</scope>
    <source>
        <strain evidence="8">CBS 123094</strain>
    </source>
</reference>
<evidence type="ECO:0000256" key="1">
    <source>
        <dbReference type="ARBA" id="ARBA00004141"/>
    </source>
</evidence>
<evidence type="ECO:0000256" key="6">
    <source>
        <dbReference type="SAM" id="Phobius"/>
    </source>
</evidence>
<feature type="transmembrane region" description="Helical" evidence="6">
    <location>
        <begin position="6"/>
        <end position="24"/>
    </location>
</feature>
<dbReference type="EMBL" id="ML977574">
    <property type="protein sequence ID" value="KAF2003011.1"/>
    <property type="molecule type" value="Genomic_DNA"/>
</dbReference>
<dbReference type="Proteomes" id="UP000799779">
    <property type="component" value="Unassembled WGS sequence"/>
</dbReference>
<accession>A0A6A5WS50</accession>
<evidence type="ECO:0000256" key="4">
    <source>
        <dbReference type="ARBA" id="ARBA00023136"/>
    </source>
</evidence>
<dbReference type="PANTHER" id="PTHR33048">
    <property type="entry name" value="PTH11-LIKE INTEGRAL MEMBRANE PROTEIN (AFU_ORTHOLOGUE AFUA_5G11245)"/>
    <property type="match status" value="1"/>
</dbReference>
<dbReference type="PANTHER" id="PTHR33048:SF47">
    <property type="entry name" value="INTEGRAL MEMBRANE PROTEIN-RELATED"/>
    <property type="match status" value="1"/>
</dbReference>
<gene>
    <name evidence="8" type="ORF">P154DRAFT_429834</name>
</gene>
<dbReference type="InterPro" id="IPR052337">
    <property type="entry name" value="SAT4-like"/>
</dbReference>
<evidence type="ECO:0000256" key="2">
    <source>
        <dbReference type="ARBA" id="ARBA00022692"/>
    </source>
</evidence>
<dbReference type="OrthoDB" id="5022096at2759"/>